<dbReference type="RefSeq" id="WP_163700844.1">
    <property type="nucleotide sequence ID" value="NZ_QXHD01000004.1"/>
</dbReference>
<dbReference type="Pfam" id="PF00805">
    <property type="entry name" value="Pentapeptide"/>
    <property type="match status" value="5"/>
</dbReference>
<dbReference type="InterPro" id="IPR051082">
    <property type="entry name" value="Pentapeptide-BTB/POZ_domain"/>
</dbReference>
<organism evidence="2 3">
    <name type="scientific">Adonisia turfae CCMR0081</name>
    <dbReference type="NCBI Taxonomy" id="2292702"/>
    <lineage>
        <taxon>Bacteria</taxon>
        <taxon>Bacillati</taxon>
        <taxon>Cyanobacteriota</taxon>
        <taxon>Adonisia</taxon>
        <taxon>Adonisia turfae</taxon>
    </lineage>
</organism>
<feature type="region of interest" description="Disordered" evidence="1">
    <location>
        <begin position="1"/>
        <end position="32"/>
    </location>
</feature>
<feature type="compositionally biased region" description="Low complexity" evidence="1">
    <location>
        <begin position="10"/>
        <end position="24"/>
    </location>
</feature>
<dbReference type="AlphaFoldDB" id="A0A6M0RQ97"/>
<keyword evidence="3" id="KW-1185">Reference proteome</keyword>
<evidence type="ECO:0000256" key="1">
    <source>
        <dbReference type="SAM" id="MobiDB-lite"/>
    </source>
</evidence>
<sequence>MSDSSPIPEPQETSQASETSQTSSKTDEASEKPHTLLGNWDVIDKIFEYVSALELKSRNEGLSDSSKLITGETIDELQDLYNNKKLFSQNWLIKKETAFQFINKEFDIPKDEIRKSYHKFMVAQRIRHTQQRIDFTKPLIWLRASGIWFVNLSGRWVVLIGGVASLITASSFIWEWSASNQLRREEILQAREQSIQAALQSIDTAGVGDRSLQIKSAIELLAAEGRSLDGITINQKNLTLLNLSPNNLEKIKKSLTARGQWAWFTDFFKGNNAKNRTADTKDINAEPEPNCVQRSQQEGWSNSIRDGITCVSMARSSFRGSKLQSSRFDHAHLLQADFSDSSELENETGLEENNASAQVVKLSDDTTSNGSAQATTTSDNQVSSPSNESVPDSQEVDSNAISEIAAPDSEEGLKPDEKKSSGQHQGTDVAYKTRTDLTNVSFYNADLTNVTFENAILEFVNFRWATFGGFGDGINENMFNGADLIGADFRSAKISGDNKVFIEELRKAKNWKSAIYDPELRTYKSTSEGNRFLCGEIKFSVFSTESPPKFLGHFPSQMTKGKFIDHIKNLASNGDDEIKQIPLDCFDFQSFRDSDFLSNELELFINANFTDSTLNKVNFSGTNLSNASLKNANLTHTNLTGITPEMIDVKELVKTKNERLAAYSKELRGEFCKGDNSVLSSIGEPYFLIHDGNSSSQVLGHLPKGGNPNGEGKGHFDEIQFKKYIGELRGSGSLDFSCYSFKNFSNVDFFEGEDLQRADFGRSHLVLLSLEETNLSEANFSHSKLARVSFKGSNLSNVNWTEADLQYADLTEVSSDELNLEDLISETSNWKVALFSQSMRRQEELCRKVQFLIKQRPNDRRSIRSYDAKKQASGNEDEVISKTEVAAYLNNLREYETIDLSCYDLTVFQNTKFFEGENFSGADFSNSILTRVSLANSDLSDAQLAEANLYYTNFSGIPSANIDVEQILAATNNSVAIYSDELRNTDQLCGIANFLLQESAKYNSTVIGHIPGQGEFTENNLKSYLEGRRQENRLDLSCLSFEKFQNSDFLAGLDLGSFDFQRSNLKEINLSDANLARIDFSGADLTGANLDNADLLCTDFRGALGLTIEQVKTSKNKGFAIYDAEFRSRLEAANIVSESQQCDSDT</sequence>
<dbReference type="InterPro" id="IPR001646">
    <property type="entry name" value="5peptide_repeat"/>
</dbReference>
<feature type="region of interest" description="Disordered" evidence="1">
    <location>
        <begin position="278"/>
        <end position="299"/>
    </location>
</feature>
<dbReference type="Proteomes" id="UP000481033">
    <property type="component" value="Unassembled WGS sequence"/>
</dbReference>
<evidence type="ECO:0008006" key="4">
    <source>
        <dbReference type="Google" id="ProtNLM"/>
    </source>
</evidence>
<name>A0A6M0RQ97_9CYAN</name>
<accession>A0A6M0RQ97</accession>
<comment type="caution">
    <text evidence="2">The sequence shown here is derived from an EMBL/GenBank/DDBJ whole genome shotgun (WGS) entry which is preliminary data.</text>
</comment>
<dbReference type="PANTHER" id="PTHR14136:SF17">
    <property type="entry name" value="BTB_POZ DOMAIN-CONTAINING PROTEIN KCTD9"/>
    <property type="match status" value="1"/>
</dbReference>
<dbReference type="Gene3D" id="2.160.20.80">
    <property type="entry name" value="E3 ubiquitin-protein ligase SopA"/>
    <property type="match status" value="5"/>
</dbReference>
<dbReference type="EMBL" id="QXHD01000004">
    <property type="protein sequence ID" value="NEZ58366.1"/>
    <property type="molecule type" value="Genomic_DNA"/>
</dbReference>
<evidence type="ECO:0000313" key="2">
    <source>
        <dbReference type="EMBL" id="NEZ58366.1"/>
    </source>
</evidence>
<feature type="compositionally biased region" description="Polar residues" evidence="1">
    <location>
        <begin position="365"/>
        <end position="401"/>
    </location>
</feature>
<reference evidence="2 3" key="1">
    <citation type="journal article" date="2020" name="Microb. Ecol.">
        <title>Ecogenomics of the Marine Benthic Filamentous Cyanobacterium Adonisia.</title>
        <authorList>
            <person name="Walter J.M."/>
            <person name="Coutinho F.H."/>
            <person name="Leomil L."/>
            <person name="Hargreaves P.I."/>
            <person name="Campeao M.E."/>
            <person name="Vieira V.V."/>
            <person name="Silva B.S."/>
            <person name="Fistarol G.O."/>
            <person name="Salomon P.S."/>
            <person name="Sawabe T."/>
            <person name="Mino S."/>
            <person name="Hosokawa M."/>
            <person name="Miyashita H."/>
            <person name="Maruyama F."/>
            <person name="van Verk M.C."/>
            <person name="Dutilh B.E."/>
            <person name="Thompson C.C."/>
            <person name="Thompson F.L."/>
        </authorList>
    </citation>
    <scope>NUCLEOTIDE SEQUENCE [LARGE SCALE GENOMIC DNA]</scope>
    <source>
        <strain evidence="2 3">CCMR0081</strain>
    </source>
</reference>
<feature type="region of interest" description="Disordered" evidence="1">
    <location>
        <begin position="363"/>
        <end position="430"/>
    </location>
</feature>
<dbReference type="SUPFAM" id="SSF141571">
    <property type="entry name" value="Pentapeptide repeat-like"/>
    <property type="match status" value="3"/>
</dbReference>
<dbReference type="PANTHER" id="PTHR14136">
    <property type="entry name" value="BTB_POZ DOMAIN-CONTAINING PROTEIN KCTD9"/>
    <property type="match status" value="1"/>
</dbReference>
<protein>
    <recommendedName>
        <fullName evidence="4">Pentapeptide repeat-containing protein</fullName>
    </recommendedName>
</protein>
<feature type="compositionally biased region" description="Basic and acidic residues" evidence="1">
    <location>
        <begin position="411"/>
        <end position="420"/>
    </location>
</feature>
<evidence type="ECO:0000313" key="3">
    <source>
        <dbReference type="Proteomes" id="UP000481033"/>
    </source>
</evidence>
<proteinExistence type="predicted"/>
<gene>
    <name evidence="2" type="ORF">DXZ20_22510</name>
</gene>